<feature type="compositionally biased region" description="Basic residues" evidence="5">
    <location>
        <begin position="490"/>
        <end position="501"/>
    </location>
</feature>
<protein>
    <recommendedName>
        <fullName evidence="6">FYVE-type domain-containing protein</fullName>
    </recommendedName>
</protein>
<feature type="region of interest" description="Disordered" evidence="5">
    <location>
        <begin position="869"/>
        <end position="889"/>
    </location>
</feature>
<feature type="region of interest" description="Disordered" evidence="5">
    <location>
        <begin position="1472"/>
        <end position="1530"/>
    </location>
</feature>
<feature type="region of interest" description="Disordered" evidence="5">
    <location>
        <begin position="998"/>
        <end position="1040"/>
    </location>
</feature>
<evidence type="ECO:0000256" key="2">
    <source>
        <dbReference type="ARBA" id="ARBA00022771"/>
    </source>
</evidence>
<dbReference type="InterPro" id="IPR013083">
    <property type="entry name" value="Znf_RING/FYVE/PHD"/>
</dbReference>
<feature type="compositionally biased region" description="Low complexity" evidence="5">
    <location>
        <begin position="1652"/>
        <end position="1661"/>
    </location>
</feature>
<feature type="region of interest" description="Disordered" evidence="5">
    <location>
        <begin position="1352"/>
        <end position="1429"/>
    </location>
</feature>
<evidence type="ECO:0000313" key="7">
    <source>
        <dbReference type="EMBL" id="KAL3674396.1"/>
    </source>
</evidence>
<feature type="region of interest" description="Disordered" evidence="5">
    <location>
        <begin position="1612"/>
        <end position="1798"/>
    </location>
</feature>
<feature type="compositionally biased region" description="Polar residues" evidence="5">
    <location>
        <begin position="755"/>
        <end position="764"/>
    </location>
</feature>
<evidence type="ECO:0000256" key="3">
    <source>
        <dbReference type="ARBA" id="ARBA00022833"/>
    </source>
</evidence>
<feature type="compositionally biased region" description="Polar residues" evidence="5">
    <location>
        <begin position="916"/>
        <end position="930"/>
    </location>
</feature>
<feature type="compositionally biased region" description="Basic residues" evidence="5">
    <location>
        <begin position="1740"/>
        <end position="1753"/>
    </location>
</feature>
<feature type="region of interest" description="Disordered" evidence="5">
    <location>
        <begin position="187"/>
        <end position="319"/>
    </location>
</feature>
<feature type="region of interest" description="Disordered" evidence="5">
    <location>
        <begin position="1"/>
        <end position="98"/>
    </location>
</feature>
<feature type="compositionally biased region" description="Basic and acidic residues" evidence="5">
    <location>
        <begin position="439"/>
        <end position="452"/>
    </location>
</feature>
<name>A0ABD3G8Z6_9STRA</name>
<feature type="compositionally biased region" description="Basic and acidic residues" evidence="5">
    <location>
        <begin position="225"/>
        <end position="241"/>
    </location>
</feature>
<feature type="region of interest" description="Disordered" evidence="5">
    <location>
        <begin position="910"/>
        <end position="930"/>
    </location>
</feature>
<dbReference type="Gene3D" id="3.30.40.10">
    <property type="entry name" value="Zinc/RING finger domain, C3HC4 (zinc finger)"/>
    <property type="match status" value="1"/>
</dbReference>
<reference evidence="7 8" key="1">
    <citation type="submission" date="2024-09" db="EMBL/GenBank/DDBJ databases">
        <title>Genome sequencing and assembly of Phytophthora oleae, isolate VK10A, causative agent of rot of olive drupes.</title>
        <authorList>
            <person name="Conti Taguali S."/>
            <person name="Riolo M."/>
            <person name="La Spada F."/>
            <person name="Cacciola S.O."/>
            <person name="Dionisio G."/>
        </authorList>
    </citation>
    <scope>NUCLEOTIDE SEQUENCE [LARGE SCALE GENOMIC DNA]</scope>
    <source>
        <strain evidence="7 8">VK10A</strain>
    </source>
</reference>
<feature type="region of interest" description="Disordered" evidence="5">
    <location>
        <begin position="1576"/>
        <end position="1599"/>
    </location>
</feature>
<feature type="region of interest" description="Disordered" evidence="5">
    <location>
        <begin position="755"/>
        <end position="801"/>
    </location>
</feature>
<accession>A0ABD3G8Z6</accession>
<dbReference type="PANTHER" id="PTHR39490:SF13">
    <property type="entry name" value="FYVE-TYPE DOMAIN-CONTAINING PROTEIN"/>
    <property type="match status" value="1"/>
</dbReference>
<gene>
    <name evidence="7" type="ORF">V7S43_000351</name>
</gene>
<evidence type="ECO:0000256" key="1">
    <source>
        <dbReference type="ARBA" id="ARBA00022723"/>
    </source>
</evidence>
<feature type="compositionally biased region" description="Basic residues" evidence="5">
    <location>
        <begin position="1119"/>
        <end position="1136"/>
    </location>
</feature>
<feature type="compositionally biased region" description="Polar residues" evidence="5">
    <location>
        <begin position="35"/>
        <end position="45"/>
    </location>
</feature>
<keyword evidence="2 4" id="KW-0863">Zinc-finger</keyword>
<keyword evidence="3" id="KW-0862">Zinc</keyword>
<dbReference type="InterPro" id="IPR011011">
    <property type="entry name" value="Znf_FYVE_PHD"/>
</dbReference>
<evidence type="ECO:0000259" key="6">
    <source>
        <dbReference type="PROSITE" id="PS50178"/>
    </source>
</evidence>
<keyword evidence="1" id="KW-0479">Metal-binding</keyword>
<comment type="caution">
    <text evidence="7">The sequence shown here is derived from an EMBL/GenBank/DDBJ whole genome shotgun (WGS) entry which is preliminary data.</text>
</comment>
<feature type="compositionally biased region" description="Polar residues" evidence="5">
    <location>
        <begin position="200"/>
        <end position="219"/>
    </location>
</feature>
<dbReference type="PANTHER" id="PTHR39490">
    <property type="entry name" value="ARRESTIN DOMAIN-CONTAINING PROTEIN D"/>
    <property type="match status" value="1"/>
</dbReference>
<keyword evidence="8" id="KW-1185">Reference proteome</keyword>
<dbReference type="SMART" id="SM00064">
    <property type="entry name" value="FYVE"/>
    <property type="match status" value="1"/>
</dbReference>
<feature type="compositionally biased region" description="Basic residues" evidence="5">
    <location>
        <begin position="84"/>
        <end position="96"/>
    </location>
</feature>
<feature type="compositionally biased region" description="Basic and acidic residues" evidence="5">
    <location>
        <begin position="1165"/>
        <end position="1176"/>
    </location>
</feature>
<feature type="compositionally biased region" description="Basic and acidic residues" evidence="5">
    <location>
        <begin position="1388"/>
        <end position="1413"/>
    </location>
</feature>
<feature type="region of interest" description="Disordered" evidence="5">
    <location>
        <begin position="1064"/>
        <end position="1242"/>
    </location>
</feature>
<feature type="region of interest" description="Disordered" evidence="5">
    <location>
        <begin position="358"/>
        <end position="521"/>
    </location>
</feature>
<feature type="compositionally biased region" description="Polar residues" evidence="5">
    <location>
        <begin position="376"/>
        <end position="385"/>
    </location>
</feature>
<feature type="compositionally biased region" description="Acidic residues" evidence="5">
    <location>
        <begin position="1"/>
        <end position="15"/>
    </location>
</feature>
<feature type="compositionally biased region" description="Basic residues" evidence="5">
    <location>
        <begin position="1363"/>
        <end position="1378"/>
    </location>
</feature>
<dbReference type="InterPro" id="IPR000306">
    <property type="entry name" value="Znf_FYVE"/>
</dbReference>
<feature type="region of interest" description="Disordered" evidence="5">
    <location>
        <begin position="592"/>
        <end position="702"/>
    </location>
</feature>
<feature type="compositionally biased region" description="Low complexity" evidence="5">
    <location>
        <begin position="1722"/>
        <end position="1739"/>
    </location>
</feature>
<feature type="compositionally biased region" description="Low complexity" evidence="5">
    <location>
        <begin position="47"/>
        <end position="80"/>
    </location>
</feature>
<organism evidence="7 8">
    <name type="scientific">Phytophthora oleae</name>
    <dbReference type="NCBI Taxonomy" id="2107226"/>
    <lineage>
        <taxon>Eukaryota</taxon>
        <taxon>Sar</taxon>
        <taxon>Stramenopiles</taxon>
        <taxon>Oomycota</taxon>
        <taxon>Peronosporomycetes</taxon>
        <taxon>Peronosporales</taxon>
        <taxon>Peronosporaceae</taxon>
        <taxon>Phytophthora</taxon>
    </lineage>
</organism>
<dbReference type="InterPro" id="IPR017455">
    <property type="entry name" value="Znf_FYVE-rel"/>
</dbReference>
<feature type="compositionally biased region" description="Polar residues" evidence="5">
    <location>
        <begin position="1490"/>
        <end position="1506"/>
    </location>
</feature>
<feature type="compositionally biased region" description="Basic residues" evidence="5">
    <location>
        <begin position="1187"/>
        <end position="1200"/>
    </location>
</feature>
<sequence>MNDPFFDEDDGEFDDLYGNPPPTASPTVKQKPRTNESTAMQSVTPGSRISTQSPAASSSVISRSYARDSLTSTTTDLAASGKQVNRRKRHGKPRRKGSQELFDVQWESDEKVAKCGLCRSDFSLVRRKHHCRHCGRVMCSDCSSFLYFEFSHRKHRVCASCNNQLLAEQETYDQEAVAAGDQRETNLFEDSNDDCRPSVTPVSSSSNDVQINNRRSTLVSAFASKHGDGDEKARKKQEKKERKERKKKGEVTQVMTPAMIPPREQAKPGKDNPSTSLFDGAGDDWFTDVPGQRRRSRDSDDGYSENDGSKGPGWRDRVKKNYTVTAASGLASMTDRNLTAGITGKGYISDQFRYDDVGGPSLGHDDDLFVEMPRPKQQSTTTTYIDRSVKPSRLAGNGYFSEQFQYDDEGGPGVGHDDDRSIAMPRPKQQPADTPFRYDSAKPSERRSEHGSFDNSVPPEQDFDTRLTFKENLKEIFSGTNRRESTTRKTERKVKASKPRARGNENMTLDELNPSYSSEDEPRILTSAVPRPAAQPTFYDNADKLVVDKSPGFFDATIAEREAQLNVEEEQQRQHERDMAWVNSLALPPTVPAHRFSSEQESYSIVDRPSRTSNSPVESHRGGSADEEAGGNTKGGFTGALKRFFGMGSKGGGKRAATPPKPAKVPSTPVVTAPEKDPVDKVASSVPNSTVRGEPALTASAASGGLERHTVLDYYGVSQKDQAPQASFRNTMTGHVDTKDATYRVKASVRSQRVEASQEYQEVQQKPERQRRGTFDDLFESPKANMTGNADRYSTTGGSGWSARLGDNTSAGEVSFSAATVGVSRFNQRRSVDEIDGFTLGDEPRSVQHSTQAVNDPIEAWRRSAAMSLLDDRKDGAQSEPGFTWSNVRSTPEFGTASYAVPTSLQSRAAYDDNNDSSFQYDTPATQPTPLGNIMDDLKRVGTAKKAQGQESVDDFFAEFEEPNDYVFDPATGGYVAARVPPRAELPRHITRPDRTEHVVPHNASVRSSERDYSAATKPIASSADRTVAPEESNGEEVGDEVAEIIVDKISSLESELAALKQLIRSRKGSGGSNKPRIRHKITKPSVRKESIFDNDSSEEDNAKPGDLYSSPVSLLSKKTSKRRPPSKRSHSKKRKDSFADLFEDSPNENGTLGGATSYEALFQAEDKAAGRSKDEDSADEELSPKPAKKRSKSRRRSSRKINYYVSHKEDSDSEPEFSSLKGRRGKESSGGSGGKLAKSPPVDVVPVVKPVKIPAEEDPIDALFDTSDGNDVTKLYGTVDDHEEVDSTHESKSAPILEVTSTLLTQASSTFLTDDEESGTLLSTAATTESVVPMSSVNSGFFDSQGVDEVEEEEKFSINWSKMRKTKSRRRKPRRGSSKTVGEDVATDNKTDDRLLELHQLDARSEAEVRVEVDEERQDVNSAAPSSYLADAASNWMSVSTVEEEAMDLNLTGGIDLASLLQTVDEKKDPESIAELVPTSEDIIEDKQVSTSNSVSMESRASTQESTEKPNLGDAISTEESNDPQKKPLIAKATAVEKVLATPKLKAAEEDTAFDIFDKSGDVNFLSVSSRLGMETYDNAVGDDDSEGEGRESLPGNEDAFSFEIKVYKKQLSPSEIPVSIPSPSRQEELPPPSSASSMDENMELGKYAASSIPSSSRTPSVDDSLDDPEDVWVGEEPELGKVESQAFDTDWQQMQAKEKERKKKLQMKQRQAQRDKLLRKQGVSSKSLSSSDATHSSSKNKSKSGKKKKKDKEKDTSASSSSRQKKSSSSRKHRHREKEDRDHAAPSEPPRSLTEL</sequence>
<dbReference type="PROSITE" id="PS50178">
    <property type="entry name" value="ZF_FYVE"/>
    <property type="match status" value="1"/>
</dbReference>
<feature type="compositionally biased region" description="Polar residues" evidence="5">
    <location>
        <begin position="784"/>
        <end position="796"/>
    </location>
</feature>
<dbReference type="InterPro" id="IPR052113">
    <property type="entry name" value="FYVE-type_Zinc_Finger"/>
</dbReference>
<dbReference type="CDD" id="cd00065">
    <property type="entry name" value="FYVE_like_SF"/>
    <property type="match status" value="1"/>
</dbReference>
<feature type="compositionally biased region" description="Basic and acidic residues" evidence="5">
    <location>
        <begin position="765"/>
        <end position="775"/>
    </location>
</feature>
<feature type="compositionally biased region" description="Low complexity" evidence="5">
    <location>
        <begin position="1614"/>
        <end position="1626"/>
    </location>
</feature>
<evidence type="ECO:0000256" key="5">
    <source>
        <dbReference type="SAM" id="MobiDB-lite"/>
    </source>
</evidence>
<dbReference type="Pfam" id="PF01363">
    <property type="entry name" value="FYVE"/>
    <property type="match status" value="1"/>
</dbReference>
<dbReference type="EMBL" id="JBIMZQ010000001">
    <property type="protein sequence ID" value="KAL3674396.1"/>
    <property type="molecule type" value="Genomic_DNA"/>
</dbReference>
<proteinExistence type="predicted"/>
<feature type="compositionally biased region" description="Basic residues" evidence="5">
    <location>
        <begin position="1765"/>
        <end position="1778"/>
    </location>
</feature>
<evidence type="ECO:0000313" key="8">
    <source>
        <dbReference type="Proteomes" id="UP001632037"/>
    </source>
</evidence>
<dbReference type="SUPFAM" id="SSF57903">
    <property type="entry name" value="FYVE/PHD zinc finger"/>
    <property type="match status" value="1"/>
</dbReference>
<feature type="domain" description="FYVE-type" evidence="6">
    <location>
        <begin position="109"/>
        <end position="166"/>
    </location>
</feature>
<dbReference type="Proteomes" id="UP001632037">
    <property type="component" value="Unassembled WGS sequence"/>
</dbReference>
<dbReference type="GO" id="GO:0008270">
    <property type="term" value="F:zinc ion binding"/>
    <property type="evidence" value="ECO:0007669"/>
    <property type="project" value="UniProtKB-KW"/>
</dbReference>
<feature type="compositionally biased region" description="Basic and acidic residues" evidence="5">
    <location>
        <begin position="463"/>
        <end position="474"/>
    </location>
</feature>
<evidence type="ECO:0000256" key="4">
    <source>
        <dbReference type="PROSITE-ProRule" id="PRU00091"/>
    </source>
</evidence>
<feature type="compositionally biased region" description="Acidic residues" evidence="5">
    <location>
        <begin position="1665"/>
        <end position="1679"/>
    </location>
</feature>